<keyword evidence="5" id="KW-1185">Reference proteome</keyword>
<feature type="transmembrane region" description="Helical" evidence="2">
    <location>
        <begin position="136"/>
        <end position="158"/>
    </location>
</feature>
<reference evidence="4" key="1">
    <citation type="submission" date="2023-04" db="EMBL/GenBank/DDBJ databases">
        <title>Black Yeasts Isolated from many extreme environments.</title>
        <authorList>
            <person name="Coleine C."/>
            <person name="Stajich J.E."/>
            <person name="Selbmann L."/>
        </authorList>
    </citation>
    <scope>NUCLEOTIDE SEQUENCE</scope>
    <source>
        <strain evidence="4">CCFEE 5312</strain>
    </source>
</reference>
<proteinExistence type="predicted"/>
<keyword evidence="2" id="KW-0812">Transmembrane</keyword>
<organism evidence="4 5">
    <name type="scientific">Extremus antarcticus</name>
    <dbReference type="NCBI Taxonomy" id="702011"/>
    <lineage>
        <taxon>Eukaryota</taxon>
        <taxon>Fungi</taxon>
        <taxon>Dikarya</taxon>
        <taxon>Ascomycota</taxon>
        <taxon>Pezizomycotina</taxon>
        <taxon>Dothideomycetes</taxon>
        <taxon>Dothideomycetidae</taxon>
        <taxon>Mycosphaerellales</taxon>
        <taxon>Extremaceae</taxon>
        <taxon>Extremus</taxon>
    </lineage>
</organism>
<dbReference type="InterPro" id="IPR007065">
    <property type="entry name" value="HPP"/>
</dbReference>
<feature type="transmembrane region" description="Helical" evidence="2">
    <location>
        <begin position="178"/>
        <end position="203"/>
    </location>
</feature>
<feature type="region of interest" description="Disordered" evidence="1">
    <location>
        <begin position="225"/>
        <end position="269"/>
    </location>
</feature>
<evidence type="ECO:0000313" key="5">
    <source>
        <dbReference type="Proteomes" id="UP001271007"/>
    </source>
</evidence>
<protein>
    <recommendedName>
        <fullName evidence="3">HPP transmembrane region domain-containing protein</fullName>
    </recommendedName>
</protein>
<dbReference type="PANTHER" id="PTHR33741:SF5">
    <property type="entry name" value="TRANSMEMBRANE PROTEIN DDB_G0269096-RELATED"/>
    <property type="match status" value="1"/>
</dbReference>
<accession>A0AAJ0DP63</accession>
<dbReference type="PANTHER" id="PTHR33741">
    <property type="entry name" value="TRANSMEMBRANE PROTEIN DDB_G0269096-RELATED"/>
    <property type="match status" value="1"/>
</dbReference>
<keyword evidence="2" id="KW-1133">Transmembrane helix</keyword>
<feature type="domain" description="HPP transmembrane region" evidence="3">
    <location>
        <begin position="49"/>
        <end position="211"/>
    </location>
</feature>
<dbReference type="AlphaFoldDB" id="A0AAJ0DP63"/>
<evidence type="ECO:0000256" key="1">
    <source>
        <dbReference type="SAM" id="MobiDB-lite"/>
    </source>
</evidence>
<sequence length="331" mass="36067">MPSPTLRKLLDPNIDTLLNPFVPHNQIRHLPKPISHFLGYRPKPASDPVATVQWLITFFATLAGICVVGGVYNFAPGIAQYNPPPIVASLGASAVLDYNTIRSPLAQPRNSIVGHTIAAIVGVGISRAFQHAPNFFANYGWVAGAVACAVATVAMSATNTVHPPGGATAILACTQASVIALGWMFVPLMLLASVLMVAVACIFNNIARQYPVFWWTPEDVGYKLPRRSQSGGEKDEEHGGKQQSSSETDSETKHGGSQHGKAGSRRQSAEDIYENTIEHELSNEVQFEEGLWEVRVEPYKICLPTHLRLSDEEVELLKNLQARVRMHSEVN</sequence>
<feature type="transmembrane region" description="Helical" evidence="2">
    <location>
        <begin position="51"/>
        <end position="75"/>
    </location>
</feature>
<dbReference type="Proteomes" id="UP001271007">
    <property type="component" value="Unassembled WGS sequence"/>
</dbReference>
<name>A0AAJ0DP63_9PEZI</name>
<dbReference type="EMBL" id="JAWDJX010000014">
    <property type="protein sequence ID" value="KAK3053940.1"/>
    <property type="molecule type" value="Genomic_DNA"/>
</dbReference>
<evidence type="ECO:0000259" key="3">
    <source>
        <dbReference type="Pfam" id="PF04982"/>
    </source>
</evidence>
<dbReference type="Pfam" id="PF04982">
    <property type="entry name" value="TM_HPP"/>
    <property type="match status" value="1"/>
</dbReference>
<dbReference type="InterPro" id="IPR058581">
    <property type="entry name" value="TM_HPP"/>
</dbReference>
<keyword evidence="2" id="KW-0472">Membrane</keyword>
<evidence type="ECO:0000256" key="2">
    <source>
        <dbReference type="SAM" id="Phobius"/>
    </source>
</evidence>
<gene>
    <name evidence="4" type="ORF">LTR09_005220</name>
</gene>
<comment type="caution">
    <text evidence="4">The sequence shown here is derived from an EMBL/GenBank/DDBJ whole genome shotgun (WGS) entry which is preliminary data.</text>
</comment>
<evidence type="ECO:0000313" key="4">
    <source>
        <dbReference type="EMBL" id="KAK3053940.1"/>
    </source>
</evidence>